<name>A0A382VIA5_9ZZZZ</name>
<evidence type="ECO:0000313" key="1">
    <source>
        <dbReference type="EMBL" id="SVD45621.1"/>
    </source>
</evidence>
<sequence length="42" mass="4786">GNQQIPEDLSELKYGVSLTDACMNWETTETLLSETAERLRSR</sequence>
<protein>
    <recommendedName>
        <fullName evidence="2">3-deoxy-7-phosphoheptulonate synthase</fullName>
    </recommendedName>
</protein>
<dbReference type="InterPro" id="IPR013785">
    <property type="entry name" value="Aldolase_TIM"/>
</dbReference>
<feature type="non-terminal residue" evidence="1">
    <location>
        <position position="1"/>
    </location>
</feature>
<dbReference type="AlphaFoldDB" id="A0A382VIA5"/>
<dbReference type="EMBL" id="UINC01151802">
    <property type="protein sequence ID" value="SVD45621.1"/>
    <property type="molecule type" value="Genomic_DNA"/>
</dbReference>
<reference evidence="1" key="1">
    <citation type="submission" date="2018-05" db="EMBL/GenBank/DDBJ databases">
        <authorList>
            <person name="Lanie J.A."/>
            <person name="Ng W.-L."/>
            <person name="Kazmierczak K.M."/>
            <person name="Andrzejewski T.M."/>
            <person name="Davidsen T.M."/>
            <person name="Wayne K.J."/>
            <person name="Tettelin H."/>
            <person name="Glass J.I."/>
            <person name="Rusch D."/>
            <person name="Podicherti R."/>
            <person name="Tsui H.-C.T."/>
            <person name="Winkler M.E."/>
        </authorList>
    </citation>
    <scope>NUCLEOTIDE SEQUENCE</scope>
</reference>
<evidence type="ECO:0008006" key="2">
    <source>
        <dbReference type="Google" id="ProtNLM"/>
    </source>
</evidence>
<accession>A0A382VIA5</accession>
<dbReference type="SUPFAM" id="SSF51569">
    <property type="entry name" value="Aldolase"/>
    <property type="match status" value="1"/>
</dbReference>
<dbReference type="Gene3D" id="3.20.20.70">
    <property type="entry name" value="Aldolase class I"/>
    <property type="match status" value="1"/>
</dbReference>
<proteinExistence type="predicted"/>
<gene>
    <name evidence="1" type="ORF">METZ01_LOCUS398475</name>
</gene>
<organism evidence="1">
    <name type="scientific">marine metagenome</name>
    <dbReference type="NCBI Taxonomy" id="408172"/>
    <lineage>
        <taxon>unclassified sequences</taxon>
        <taxon>metagenomes</taxon>
        <taxon>ecological metagenomes</taxon>
    </lineage>
</organism>